<dbReference type="RefSeq" id="WP_173129027.1">
    <property type="nucleotide sequence ID" value="NZ_JABRWJ010000008.1"/>
</dbReference>
<dbReference type="SUPFAM" id="SSF53686">
    <property type="entry name" value="Tryptophan synthase beta subunit-like PLP-dependent enzymes"/>
    <property type="match status" value="1"/>
</dbReference>
<dbReference type="Proteomes" id="UP000737171">
    <property type="component" value="Unassembled WGS sequence"/>
</dbReference>
<dbReference type="PANTHER" id="PTHR48078">
    <property type="entry name" value="THREONINE DEHYDRATASE, MITOCHONDRIAL-RELATED"/>
    <property type="match status" value="1"/>
</dbReference>
<evidence type="ECO:0000259" key="4">
    <source>
        <dbReference type="Pfam" id="PF00291"/>
    </source>
</evidence>
<evidence type="ECO:0000256" key="2">
    <source>
        <dbReference type="ARBA" id="ARBA00022898"/>
    </source>
</evidence>
<dbReference type="InterPro" id="IPR036052">
    <property type="entry name" value="TrpB-like_PALP_sf"/>
</dbReference>
<dbReference type="Pfam" id="PF00291">
    <property type="entry name" value="PALP"/>
    <property type="match status" value="1"/>
</dbReference>
<dbReference type="PANTHER" id="PTHR48078:SF17">
    <property type="entry name" value="THREONINE DEHYDRATASE"/>
    <property type="match status" value="1"/>
</dbReference>
<evidence type="ECO:0000313" key="5">
    <source>
        <dbReference type="EMBL" id="NRF70288.1"/>
    </source>
</evidence>
<dbReference type="EMBL" id="JABRWJ010000008">
    <property type="protein sequence ID" value="NRF70288.1"/>
    <property type="molecule type" value="Genomic_DNA"/>
</dbReference>
<reference evidence="5 6" key="1">
    <citation type="submission" date="2020-05" db="EMBL/GenBank/DDBJ databases">
        <title>Aquincola sp. isolate from soil.</title>
        <authorList>
            <person name="Han J."/>
            <person name="Kim D.-U."/>
        </authorList>
    </citation>
    <scope>NUCLEOTIDE SEQUENCE [LARGE SCALE GENOMIC DNA]</scope>
    <source>
        <strain evidence="5 6">S2</strain>
    </source>
</reference>
<name>A0ABX2ENZ0_9BURK</name>
<keyword evidence="3" id="KW-0456">Lyase</keyword>
<dbReference type="InterPro" id="IPR050147">
    <property type="entry name" value="Ser/Thr_Dehydratase"/>
</dbReference>
<proteinExistence type="predicted"/>
<gene>
    <name evidence="5" type="ORF">HLB44_25085</name>
</gene>
<dbReference type="InterPro" id="IPR001926">
    <property type="entry name" value="TrpB-like_PALP"/>
</dbReference>
<sequence>MPIIETPPHRLSLANIESAATSIHPLFRNSPQFECEPLTQALGAGSLLLKLETANPLRSFKGRGADFFMQRNAAALAGRTLVCATAGNWGQAMAWVCRARGWPLVVYSALNANPLKVERMRAMGAEVRQVGDDFDAAKDAARRFCAESGAVFVEDGCDAAIAEGAGSIGVELLAGGDSFDSVLLPLGNGALLTGVGRWIKAHAPAVQVIGVAAAGADAMAASWRAGRVVDRDAVQTIADGIAVRRPVPEAVADMAGTVDDVLLVDEPAIERAMRLVYTCAGLVVEPAGVVGIAALLAHASALRGRRLATVLCGSNLTDAQMARWLNLRGDNP</sequence>
<protein>
    <submittedName>
        <fullName evidence="5">Pyridoxal-phosphate dependent enzyme</fullName>
    </submittedName>
</protein>
<evidence type="ECO:0000256" key="1">
    <source>
        <dbReference type="ARBA" id="ARBA00001933"/>
    </source>
</evidence>
<evidence type="ECO:0000313" key="6">
    <source>
        <dbReference type="Proteomes" id="UP000737171"/>
    </source>
</evidence>
<keyword evidence="2" id="KW-0663">Pyridoxal phosphate</keyword>
<organism evidence="5 6">
    <name type="scientific">Pseudaquabacterium terrae</name>
    <dbReference type="NCBI Taxonomy" id="2732868"/>
    <lineage>
        <taxon>Bacteria</taxon>
        <taxon>Pseudomonadati</taxon>
        <taxon>Pseudomonadota</taxon>
        <taxon>Betaproteobacteria</taxon>
        <taxon>Burkholderiales</taxon>
        <taxon>Sphaerotilaceae</taxon>
        <taxon>Pseudaquabacterium</taxon>
    </lineage>
</organism>
<dbReference type="Gene3D" id="3.40.50.1100">
    <property type="match status" value="2"/>
</dbReference>
<keyword evidence="6" id="KW-1185">Reference proteome</keyword>
<accession>A0ABX2ENZ0</accession>
<evidence type="ECO:0000256" key="3">
    <source>
        <dbReference type="ARBA" id="ARBA00023239"/>
    </source>
</evidence>
<comment type="caution">
    <text evidence="5">The sequence shown here is derived from an EMBL/GenBank/DDBJ whole genome shotgun (WGS) entry which is preliminary data.</text>
</comment>
<comment type="cofactor">
    <cofactor evidence="1">
        <name>pyridoxal 5'-phosphate</name>
        <dbReference type="ChEBI" id="CHEBI:597326"/>
    </cofactor>
</comment>
<feature type="domain" description="Tryptophan synthase beta chain-like PALP" evidence="4">
    <location>
        <begin position="26"/>
        <end position="313"/>
    </location>
</feature>